<evidence type="ECO:0000313" key="4">
    <source>
        <dbReference type="Proteomes" id="UP001327225"/>
    </source>
</evidence>
<name>A0ABZ0ZWM0_9ACTN</name>
<organism evidence="3 4">
    <name type="scientific">Nocardioides bizhenqiangii</name>
    <dbReference type="NCBI Taxonomy" id="3095076"/>
    <lineage>
        <taxon>Bacteria</taxon>
        <taxon>Bacillati</taxon>
        <taxon>Actinomycetota</taxon>
        <taxon>Actinomycetes</taxon>
        <taxon>Propionibacteriales</taxon>
        <taxon>Nocardioidaceae</taxon>
        <taxon>Nocardioides</taxon>
    </lineage>
</organism>
<sequence>MSDEQSSSTATLRSPDSVRLFDDADLARRRQGPTAGAVTAFGVDVRELRRFPGGAGFNWTDGRLVLKPVGCVPEHNWVCAVFAAWASADVRVPEPVAPRGMLDDWSVDGWGAHVFVPGRDLDLTSELDRVKEASDAFHECLRDLPRPSFMDDRNDPWAYGDRFAWESADPPSDPETLELIEDLLAARRPVTAPEQPIHGDIRPNVLAAADRPLAVIDWPPYFRPAGMANAIAVTDAVTFAGAPLSALDDWQTGDDWDQLLIRALLYRLGPTGLIASRNRLMGSLVTHVDRARPVVHAVLSTRCSPGPEGAASQRASARMNRTPRDTSLPEPERARRGRTT</sequence>
<dbReference type="InterPro" id="IPR011009">
    <property type="entry name" value="Kinase-like_dom_sf"/>
</dbReference>
<evidence type="ECO:0000256" key="1">
    <source>
        <dbReference type="SAM" id="MobiDB-lite"/>
    </source>
</evidence>
<reference evidence="4" key="1">
    <citation type="submission" date="2023-12" db="EMBL/GenBank/DDBJ databases">
        <title>Novel species in genus Nocardioides.</title>
        <authorList>
            <person name="Zhou H."/>
        </authorList>
    </citation>
    <scope>NUCLEOTIDE SEQUENCE [LARGE SCALE GENOMIC DNA]</scope>
    <source>
        <strain evidence="4">HM61</strain>
    </source>
</reference>
<evidence type="ECO:0000259" key="2">
    <source>
        <dbReference type="Pfam" id="PF01636"/>
    </source>
</evidence>
<keyword evidence="3" id="KW-0808">Transferase</keyword>
<dbReference type="EC" id="2.7.1.-" evidence="3"/>
<proteinExistence type="predicted"/>
<dbReference type="EMBL" id="CP141059">
    <property type="protein sequence ID" value="WQQ28719.1"/>
    <property type="molecule type" value="Genomic_DNA"/>
</dbReference>
<dbReference type="Proteomes" id="UP001327225">
    <property type="component" value="Chromosome"/>
</dbReference>
<dbReference type="SUPFAM" id="SSF56112">
    <property type="entry name" value="Protein kinase-like (PK-like)"/>
    <property type="match status" value="1"/>
</dbReference>
<feature type="domain" description="Aminoglycoside phosphotransferase" evidence="2">
    <location>
        <begin position="84"/>
        <end position="218"/>
    </location>
</feature>
<keyword evidence="4" id="KW-1185">Reference proteome</keyword>
<dbReference type="InterPro" id="IPR002575">
    <property type="entry name" value="Aminoglycoside_PTrfase"/>
</dbReference>
<dbReference type="GO" id="GO:0016740">
    <property type="term" value="F:transferase activity"/>
    <property type="evidence" value="ECO:0007669"/>
    <property type="project" value="UniProtKB-KW"/>
</dbReference>
<evidence type="ECO:0000313" key="3">
    <source>
        <dbReference type="EMBL" id="WQQ28719.1"/>
    </source>
</evidence>
<dbReference type="RefSeq" id="WP_322938655.1">
    <property type="nucleotide sequence ID" value="NZ_CP141059.1"/>
</dbReference>
<feature type="region of interest" description="Disordered" evidence="1">
    <location>
        <begin position="302"/>
        <end position="340"/>
    </location>
</feature>
<dbReference type="Pfam" id="PF01636">
    <property type="entry name" value="APH"/>
    <property type="match status" value="1"/>
</dbReference>
<protein>
    <submittedName>
        <fullName evidence="3">Aminoglycoside phosphotransferase family protein</fullName>
        <ecNumber evidence="3">2.7.1.-</ecNumber>
    </submittedName>
</protein>
<gene>
    <name evidence="3" type="ORF">SHK19_10930</name>
</gene>
<accession>A0ABZ0ZWM0</accession>